<dbReference type="PANTHER" id="PTHR43377">
    <property type="entry name" value="BILIVERDIN REDUCTASE A"/>
    <property type="match status" value="1"/>
</dbReference>
<evidence type="ECO:0000259" key="1">
    <source>
        <dbReference type="Pfam" id="PF01408"/>
    </source>
</evidence>
<comment type="caution">
    <text evidence="2">The sequence shown here is derived from an EMBL/GenBank/DDBJ whole genome shotgun (WGS) entry which is preliminary data.</text>
</comment>
<dbReference type="InterPro" id="IPR036291">
    <property type="entry name" value="NAD(P)-bd_dom_sf"/>
</dbReference>
<evidence type="ECO:0000313" key="2">
    <source>
        <dbReference type="EMBL" id="KYF83644.1"/>
    </source>
</evidence>
<evidence type="ECO:0000313" key="3">
    <source>
        <dbReference type="Proteomes" id="UP000075515"/>
    </source>
</evidence>
<feature type="domain" description="Gfo/Idh/MocA-like oxidoreductase N-terminal" evidence="1">
    <location>
        <begin position="2"/>
        <end position="32"/>
    </location>
</feature>
<gene>
    <name evidence="2" type="ORF">BE18_38405</name>
</gene>
<name>A0A150SUU2_SORCE</name>
<dbReference type="Gene3D" id="3.30.360.10">
    <property type="entry name" value="Dihydrodipicolinate Reductase, domain 2"/>
    <property type="match status" value="1"/>
</dbReference>
<organism evidence="2 3">
    <name type="scientific">Sorangium cellulosum</name>
    <name type="common">Polyangium cellulosum</name>
    <dbReference type="NCBI Taxonomy" id="56"/>
    <lineage>
        <taxon>Bacteria</taxon>
        <taxon>Pseudomonadati</taxon>
        <taxon>Myxococcota</taxon>
        <taxon>Polyangia</taxon>
        <taxon>Polyangiales</taxon>
        <taxon>Polyangiaceae</taxon>
        <taxon>Sorangium</taxon>
    </lineage>
</organism>
<dbReference type="SUPFAM" id="SSF51735">
    <property type="entry name" value="NAD(P)-binding Rossmann-fold domains"/>
    <property type="match status" value="1"/>
</dbReference>
<dbReference type="AlphaFoldDB" id="A0A150SUU2"/>
<dbReference type="Pfam" id="PF01408">
    <property type="entry name" value="GFO_IDH_MocA"/>
    <property type="match status" value="1"/>
</dbReference>
<dbReference type="InterPro" id="IPR000683">
    <property type="entry name" value="Gfo/Idh/MocA-like_OxRdtase_N"/>
</dbReference>
<protein>
    <recommendedName>
        <fullName evidence="1">Gfo/Idh/MocA-like oxidoreductase N-terminal domain-containing protein</fullName>
    </recommendedName>
</protein>
<dbReference type="EMBL" id="JEMC01003101">
    <property type="protein sequence ID" value="KYF83644.1"/>
    <property type="molecule type" value="Genomic_DNA"/>
</dbReference>
<dbReference type="PANTHER" id="PTHR43377:SF2">
    <property type="entry name" value="BINDING ROSSMANN FOLD OXIDOREDUCTASE, PUTATIVE (AFU_ORTHOLOGUE AFUA_4G00560)-RELATED"/>
    <property type="match status" value="1"/>
</dbReference>
<sequence length="92" mass="10340">MLCEKPMANTSAACVEMIDACKKANRKLMVAYRLQYEPHHREMIRLCRSKALGPIKTITAVNAQHQGDPNQWGCRTCASSRPSTPRRARGAR</sequence>
<proteinExistence type="predicted"/>
<reference evidence="2 3" key="1">
    <citation type="submission" date="2014-02" db="EMBL/GenBank/DDBJ databases">
        <title>The small core and large imbalanced accessory genome model reveals a collaborative survival strategy of Sorangium cellulosum strains in nature.</title>
        <authorList>
            <person name="Han K."/>
            <person name="Peng R."/>
            <person name="Blom J."/>
            <person name="Li Y.-Z."/>
        </authorList>
    </citation>
    <scope>NUCLEOTIDE SEQUENCE [LARGE SCALE GENOMIC DNA]</scope>
    <source>
        <strain evidence="2 3">So0149</strain>
    </source>
</reference>
<dbReference type="InterPro" id="IPR051450">
    <property type="entry name" value="Gfo/Idh/MocA_Oxidoreductases"/>
</dbReference>
<dbReference type="Gene3D" id="3.40.50.720">
    <property type="entry name" value="NAD(P)-binding Rossmann-like Domain"/>
    <property type="match status" value="1"/>
</dbReference>
<dbReference type="GO" id="GO:0000166">
    <property type="term" value="F:nucleotide binding"/>
    <property type="evidence" value="ECO:0007669"/>
    <property type="project" value="InterPro"/>
</dbReference>
<dbReference type="Proteomes" id="UP000075515">
    <property type="component" value="Unassembled WGS sequence"/>
</dbReference>
<accession>A0A150SUU2</accession>